<dbReference type="AlphaFoldDB" id="A0A1M5HD53"/>
<evidence type="ECO:0000313" key="1">
    <source>
        <dbReference type="EMBL" id="SHG13831.1"/>
    </source>
</evidence>
<keyword evidence="2" id="KW-1185">Reference proteome</keyword>
<dbReference type="EMBL" id="FQUT01000010">
    <property type="protein sequence ID" value="SHG13831.1"/>
    <property type="molecule type" value="Genomic_DNA"/>
</dbReference>
<gene>
    <name evidence="1" type="ORF">SAMN05443633_110165</name>
</gene>
<organism evidence="1 2">
    <name type="scientific">Chryseobacterium arachidis</name>
    <dbReference type="NCBI Taxonomy" id="1416778"/>
    <lineage>
        <taxon>Bacteria</taxon>
        <taxon>Pseudomonadati</taxon>
        <taxon>Bacteroidota</taxon>
        <taxon>Flavobacteriia</taxon>
        <taxon>Flavobacteriales</taxon>
        <taxon>Weeksellaceae</taxon>
        <taxon>Chryseobacterium group</taxon>
        <taxon>Chryseobacterium</taxon>
    </lineage>
</organism>
<name>A0A1M5HD53_9FLAO</name>
<dbReference type="RefSeq" id="WP_072960813.1">
    <property type="nucleotide sequence ID" value="NZ_FQUT01000010.1"/>
</dbReference>
<reference evidence="2" key="1">
    <citation type="submission" date="2016-11" db="EMBL/GenBank/DDBJ databases">
        <authorList>
            <person name="Varghese N."/>
            <person name="Submissions S."/>
        </authorList>
    </citation>
    <scope>NUCLEOTIDE SEQUENCE [LARGE SCALE GENOMIC DNA]</scope>
    <source>
        <strain evidence="2">DSM 27619</strain>
    </source>
</reference>
<proteinExistence type="predicted"/>
<dbReference type="STRING" id="1416778.SAMN05443633_110165"/>
<sequence>MALFTAENTQENKKSKKTVKKKISETEVVMDNLSSEDLKNWLLTFFKKNKEAEALFMLEFGEKKKNFTNAEITEIINNTTHSVVGKKRNLTAQDVKKIIDLLTKALEPVEQYLFQNTDKQESIMKFLFLNEEITNYQMKTFFSSTRFDTFLQKFRERFVAHLNSIKDFEQWKEIATYNWNIFLKGEESIPFQFYYFIKELYHSGDKIKKRYISELIRKQILFWMKNDFELRTSFKEDLLEIIAENDFFEELQKYFPIERYENNYNLKVIGEILKLDENEAEKVCKAIIKTNTNDKYNLPYYNVLEKIYKERSSIADLAYIKRMKFWENPSIENYIFIVENDVDDEGVKKLRTRILSTLRGSFYSDPENTELYFAILDYEKNYKKMLEVINDSIPTSVINRYAEKMFSTNKRSFLTAVKTKTKWHGSEEDENILADFLISKYEIPQLEEMLPKTFFSFGADRFSKTIMDKIKNKR</sequence>
<evidence type="ECO:0000313" key="2">
    <source>
        <dbReference type="Proteomes" id="UP000184518"/>
    </source>
</evidence>
<dbReference type="Proteomes" id="UP000184518">
    <property type="component" value="Unassembled WGS sequence"/>
</dbReference>
<protein>
    <submittedName>
        <fullName evidence="1">Uncharacterized protein</fullName>
    </submittedName>
</protein>
<accession>A0A1M5HD53</accession>